<dbReference type="Pfam" id="PF00814">
    <property type="entry name" value="TsaD"/>
    <property type="match status" value="1"/>
</dbReference>
<sequence>MKILAIETSCEQGSVALLVDGAILSRRIDGAANHSESVLRDIAALLSEAGMHASQLDAVAFGAGPGAFTGLRLACGVAQGLAIGAGLGVAVVGSFDALALQVPSPRVFVATDARMGEVYHATYVRDEQDVPRLSGAPRCDAPENIELPEGRWTAVGSAFAVWPDALRHRLALTLDGCHDDLVARADEVAMLATHMAAGGLLRPPEQAAPLYVRDKVALTTAERLARGGRA</sequence>
<dbReference type="STRING" id="1134435.AC731_004655"/>
<organism evidence="2 3">
    <name type="scientific">Thauera humireducens</name>
    <dbReference type="NCBI Taxonomy" id="1134435"/>
    <lineage>
        <taxon>Bacteria</taxon>
        <taxon>Pseudomonadati</taxon>
        <taxon>Pseudomonadota</taxon>
        <taxon>Betaproteobacteria</taxon>
        <taxon>Rhodocyclales</taxon>
        <taxon>Zoogloeaceae</taxon>
        <taxon>Thauera</taxon>
    </lineage>
</organism>
<dbReference type="SUPFAM" id="SSF53067">
    <property type="entry name" value="Actin-like ATPase domain"/>
    <property type="match status" value="2"/>
</dbReference>
<dbReference type="CDD" id="cd24032">
    <property type="entry name" value="ASKHA_NBD_TsaB"/>
    <property type="match status" value="1"/>
</dbReference>
<evidence type="ECO:0000259" key="1">
    <source>
        <dbReference type="Pfam" id="PF00814"/>
    </source>
</evidence>
<proteinExistence type="predicted"/>
<feature type="domain" description="Gcp-like" evidence="1">
    <location>
        <begin position="31"/>
        <end position="130"/>
    </location>
</feature>
<dbReference type="InterPro" id="IPR000905">
    <property type="entry name" value="Gcp-like_dom"/>
</dbReference>
<dbReference type="InterPro" id="IPR022496">
    <property type="entry name" value="T6A_TsaB"/>
</dbReference>
<evidence type="ECO:0000313" key="3">
    <source>
        <dbReference type="Proteomes" id="UP000036902"/>
    </source>
</evidence>
<dbReference type="RefSeq" id="WP_048709592.1">
    <property type="nucleotide sequence ID" value="NZ_CP014646.1"/>
</dbReference>
<dbReference type="PANTHER" id="PTHR11735">
    <property type="entry name" value="TRNA N6-ADENOSINE THREONYLCARBAMOYLTRANSFERASE"/>
    <property type="match status" value="1"/>
</dbReference>
<gene>
    <name evidence="2" type="ORF">AC731_004655</name>
</gene>
<name>A0A127K2V2_9RHOO</name>
<accession>A0A127K2V2</accession>
<dbReference type="NCBIfam" id="TIGR03725">
    <property type="entry name" value="T6A_YeaZ"/>
    <property type="match status" value="1"/>
</dbReference>
<dbReference type="KEGG" id="thu:AC731_004655"/>
<dbReference type="GO" id="GO:0005829">
    <property type="term" value="C:cytosol"/>
    <property type="evidence" value="ECO:0007669"/>
    <property type="project" value="TreeGrafter"/>
</dbReference>
<dbReference type="Proteomes" id="UP000036902">
    <property type="component" value="Chromosome"/>
</dbReference>
<dbReference type="InterPro" id="IPR043129">
    <property type="entry name" value="ATPase_NBD"/>
</dbReference>
<dbReference type="GO" id="GO:0002949">
    <property type="term" value="P:tRNA threonylcarbamoyladenosine modification"/>
    <property type="evidence" value="ECO:0007669"/>
    <property type="project" value="InterPro"/>
</dbReference>
<keyword evidence="3" id="KW-1185">Reference proteome</keyword>
<dbReference type="AlphaFoldDB" id="A0A127K2V2"/>
<dbReference type="EMBL" id="CP014646">
    <property type="protein sequence ID" value="AMO36286.1"/>
    <property type="molecule type" value="Genomic_DNA"/>
</dbReference>
<dbReference type="PANTHER" id="PTHR11735:SF11">
    <property type="entry name" value="TRNA THREONYLCARBAMOYLADENOSINE BIOSYNTHESIS PROTEIN TSAB"/>
    <property type="match status" value="1"/>
</dbReference>
<dbReference type="Gene3D" id="3.30.420.40">
    <property type="match status" value="2"/>
</dbReference>
<reference evidence="3" key="1">
    <citation type="submission" date="2016-03" db="EMBL/GenBank/DDBJ databases">
        <authorList>
            <person name="Ma C."/>
            <person name="Zhou S."/>
            <person name="Yang G."/>
        </authorList>
    </citation>
    <scope>NUCLEOTIDE SEQUENCE [LARGE SCALE GENOMIC DNA]</scope>
    <source>
        <strain evidence="3">SgZ-1</strain>
    </source>
</reference>
<protein>
    <submittedName>
        <fullName evidence="2">tRNA threonylcarbamoyladenosine biosynthesis protein TsaB</fullName>
    </submittedName>
</protein>
<evidence type="ECO:0000313" key="2">
    <source>
        <dbReference type="EMBL" id="AMO36286.1"/>
    </source>
</evidence>